<evidence type="ECO:0000313" key="7">
    <source>
        <dbReference type="EMBL" id="KHJ92008.1"/>
    </source>
</evidence>
<evidence type="ECO:0000256" key="5">
    <source>
        <dbReference type="ARBA" id="ARBA00023136"/>
    </source>
</evidence>
<name>A0A0B1T357_OESDE</name>
<keyword evidence="8" id="KW-1185">Reference proteome</keyword>
<evidence type="ECO:0000313" key="8">
    <source>
        <dbReference type="Proteomes" id="UP000053660"/>
    </source>
</evidence>
<dbReference type="OrthoDB" id="5777994at2759"/>
<evidence type="ECO:0000256" key="1">
    <source>
        <dbReference type="ARBA" id="ARBA00004167"/>
    </source>
</evidence>
<proteinExistence type="inferred from homology"/>
<dbReference type="EMBL" id="KN551643">
    <property type="protein sequence ID" value="KHJ92008.1"/>
    <property type="molecule type" value="Genomic_DNA"/>
</dbReference>
<keyword evidence="3 6" id="KW-0328">Glycosyltransferase</keyword>
<keyword evidence="5" id="KW-0472">Membrane</keyword>
<dbReference type="InterPro" id="IPR008166">
    <property type="entry name" value="Glyco_transf_92"/>
</dbReference>
<reference evidence="7 8" key="1">
    <citation type="submission" date="2014-03" db="EMBL/GenBank/DDBJ databases">
        <title>Draft genome of the hookworm Oesophagostomum dentatum.</title>
        <authorList>
            <person name="Mitreva M."/>
        </authorList>
    </citation>
    <scope>NUCLEOTIDE SEQUENCE [LARGE SCALE GENOMIC DNA]</scope>
    <source>
        <strain evidence="7 8">OD-Hann</strain>
    </source>
</reference>
<organism evidence="7 8">
    <name type="scientific">Oesophagostomum dentatum</name>
    <name type="common">Nodular worm</name>
    <dbReference type="NCBI Taxonomy" id="61180"/>
    <lineage>
        <taxon>Eukaryota</taxon>
        <taxon>Metazoa</taxon>
        <taxon>Ecdysozoa</taxon>
        <taxon>Nematoda</taxon>
        <taxon>Chromadorea</taxon>
        <taxon>Rhabditida</taxon>
        <taxon>Rhabditina</taxon>
        <taxon>Rhabditomorpha</taxon>
        <taxon>Strongyloidea</taxon>
        <taxon>Strongylidae</taxon>
        <taxon>Oesophagostomum</taxon>
    </lineage>
</organism>
<dbReference type="PANTHER" id="PTHR47024">
    <property type="entry name" value="BIOFILM ABSENT ON HEAD (AFTER YERSINIA EXPOSURE)-RELATED"/>
    <property type="match status" value="1"/>
</dbReference>
<comment type="subcellular location">
    <subcellularLocation>
        <location evidence="1">Membrane</location>
        <topology evidence="1">Single-pass membrane protein</topology>
    </subcellularLocation>
</comment>
<dbReference type="GO" id="GO:0016020">
    <property type="term" value="C:membrane"/>
    <property type="evidence" value="ECO:0007669"/>
    <property type="project" value="UniProtKB-SubCell"/>
</dbReference>
<comment type="similarity">
    <text evidence="2 6">Belongs to the glycosyltransferase 92 family.</text>
</comment>
<evidence type="ECO:0000256" key="3">
    <source>
        <dbReference type="ARBA" id="ARBA00022676"/>
    </source>
</evidence>
<gene>
    <name evidence="7" type="ORF">OESDEN_08113</name>
</gene>
<dbReference type="AlphaFoldDB" id="A0A0B1T357"/>
<evidence type="ECO:0000256" key="2">
    <source>
        <dbReference type="ARBA" id="ARBA00007647"/>
    </source>
</evidence>
<evidence type="ECO:0000256" key="6">
    <source>
        <dbReference type="RuleBase" id="RU366017"/>
    </source>
</evidence>
<evidence type="ECO:0000256" key="4">
    <source>
        <dbReference type="ARBA" id="ARBA00022679"/>
    </source>
</evidence>
<dbReference type="PANTHER" id="PTHR47024:SF1">
    <property type="entry name" value="GLYCOSYLTRANSFERASE FAMILY 92 PROTEIN"/>
    <property type="match status" value="1"/>
</dbReference>
<dbReference type="EC" id="2.4.1.-" evidence="6"/>
<keyword evidence="4 6" id="KW-0808">Transferase</keyword>
<dbReference type="Proteomes" id="UP000053660">
    <property type="component" value="Unassembled WGS sequence"/>
</dbReference>
<sequence>MWTKSLLRGLCLKSGTLLSLVSDLFTNSSLGALSFSHRSLLLIPPLAGQDFIFDKLDYLGVRNATEFKLQGPPKVIFRTDAVDLLATHDVRIYKSASMTMKVLPTQAVLLHHRYNHVVDENPRKVNLLPSEFEVKNLQATLINRTNSVFPHGANFNFNTQKVLGICLKPSLSRSSPRWRETQHHCKTPLSSCRSLLLPLEDWYFVRSQENYYTF</sequence>
<dbReference type="GO" id="GO:0016757">
    <property type="term" value="F:glycosyltransferase activity"/>
    <property type="evidence" value="ECO:0007669"/>
    <property type="project" value="UniProtKB-UniRule"/>
</dbReference>
<accession>A0A0B1T357</accession>
<protein>
    <recommendedName>
        <fullName evidence="6">Glycosyltransferase family 92 protein</fullName>
        <ecNumber evidence="6">2.4.1.-</ecNumber>
    </recommendedName>
</protein>
<dbReference type="Pfam" id="PF01697">
    <property type="entry name" value="Glyco_transf_92"/>
    <property type="match status" value="1"/>
</dbReference>